<accession>A0AAW6SVC4</accession>
<evidence type="ECO:0000256" key="1">
    <source>
        <dbReference type="SAM" id="MobiDB-lite"/>
    </source>
</evidence>
<feature type="region of interest" description="Disordered" evidence="1">
    <location>
        <begin position="22"/>
        <end position="88"/>
    </location>
</feature>
<dbReference type="EMBL" id="JAROYP010000005">
    <property type="protein sequence ID" value="MDH5161310.1"/>
    <property type="molecule type" value="Genomic_DNA"/>
</dbReference>
<keyword evidence="2" id="KW-0732">Signal</keyword>
<dbReference type="AlphaFoldDB" id="A0AAW6SVC4"/>
<sequence length="140" mass="15245">MKFLKILVGCLLILSLAACGTTTSSDSSKEKETTKEETSAKQDQVTNKEDSTNENQTTTEENSSKTEGTSDENIVKAEGTYNGQADGHSIEVETADAVLVLDTLESNVNLDQFKSGDKITFEYIANEEGQNILKSIELQK</sequence>
<dbReference type="Proteomes" id="UP001159179">
    <property type="component" value="Unassembled WGS sequence"/>
</dbReference>
<evidence type="ECO:0000313" key="3">
    <source>
        <dbReference type="EMBL" id="MDH5161310.1"/>
    </source>
</evidence>
<protein>
    <submittedName>
        <fullName evidence="3">Uncharacterized protein</fullName>
    </submittedName>
</protein>
<evidence type="ECO:0000313" key="4">
    <source>
        <dbReference type="Proteomes" id="UP001159179"/>
    </source>
</evidence>
<dbReference type="RefSeq" id="WP_235813251.1">
    <property type="nucleotide sequence ID" value="NZ_JAMATW010000003.1"/>
</dbReference>
<gene>
    <name evidence="3" type="ORF">P5X88_10190</name>
</gene>
<feature type="compositionally biased region" description="Basic and acidic residues" evidence="1">
    <location>
        <begin position="27"/>
        <end position="51"/>
    </location>
</feature>
<dbReference type="PROSITE" id="PS51257">
    <property type="entry name" value="PROKAR_LIPOPROTEIN"/>
    <property type="match status" value="1"/>
</dbReference>
<comment type="caution">
    <text evidence="3">The sequence shown here is derived from an EMBL/GenBank/DDBJ whole genome shotgun (WGS) entry which is preliminary data.</text>
</comment>
<name>A0AAW6SVC4_9BACI</name>
<reference evidence="3" key="1">
    <citation type="submission" date="2023-03" db="EMBL/GenBank/DDBJ databases">
        <title>Bacterial isolates from washroom surfaces on a university campus.</title>
        <authorList>
            <person name="Holman D.B."/>
            <person name="Gzyl K.E."/>
            <person name="Taheri A.E."/>
        </authorList>
    </citation>
    <scope>NUCLEOTIDE SEQUENCE</scope>
    <source>
        <strain evidence="3">RD03</strain>
    </source>
</reference>
<feature type="chain" id="PRO_5043689504" evidence="2">
    <location>
        <begin position="21"/>
        <end position="140"/>
    </location>
</feature>
<organism evidence="3 4">
    <name type="scientific">Heyndrickxia oleronia</name>
    <dbReference type="NCBI Taxonomy" id="38875"/>
    <lineage>
        <taxon>Bacteria</taxon>
        <taxon>Bacillati</taxon>
        <taxon>Bacillota</taxon>
        <taxon>Bacilli</taxon>
        <taxon>Bacillales</taxon>
        <taxon>Bacillaceae</taxon>
        <taxon>Heyndrickxia</taxon>
    </lineage>
</organism>
<feature type="signal peptide" evidence="2">
    <location>
        <begin position="1"/>
        <end position="20"/>
    </location>
</feature>
<feature type="compositionally biased region" description="Low complexity" evidence="1">
    <location>
        <begin position="53"/>
        <end position="67"/>
    </location>
</feature>
<evidence type="ECO:0000256" key="2">
    <source>
        <dbReference type="SAM" id="SignalP"/>
    </source>
</evidence>
<proteinExistence type="predicted"/>